<reference evidence="4 5" key="1">
    <citation type="submission" date="2024-04" db="EMBL/GenBank/DDBJ databases">
        <title>whole genome sequencing of Lutimonas vermicola strain IMCC1616.</title>
        <authorList>
            <person name="Bae S.S."/>
        </authorList>
    </citation>
    <scope>NUCLEOTIDE SEQUENCE [LARGE SCALE GENOMIC DNA]</scope>
    <source>
        <strain evidence="4 5">IMCC1616</strain>
    </source>
</reference>
<dbReference type="SUPFAM" id="SSF48452">
    <property type="entry name" value="TPR-like"/>
    <property type="match status" value="1"/>
</dbReference>
<organism evidence="4 5">
    <name type="scientific">Lutimonas vermicola</name>
    <dbReference type="NCBI Taxonomy" id="414288"/>
    <lineage>
        <taxon>Bacteria</taxon>
        <taxon>Pseudomonadati</taxon>
        <taxon>Bacteroidota</taxon>
        <taxon>Flavobacteriia</taxon>
        <taxon>Flavobacteriales</taxon>
        <taxon>Flavobacteriaceae</taxon>
        <taxon>Lutimonas</taxon>
    </lineage>
</organism>
<evidence type="ECO:0000313" key="5">
    <source>
        <dbReference type="Proteomes" id="UP001474120"/>
    </source>
</evidence>
<dbReference type="Gene3D" id="3.40.50.1820">
    <property type="entry name" value="alpha/beta hydrolase"/>
    <property type="match status" value="1"/>
</dbReference>
<evidence type="ECO:0000256" key="3">
    <source>
        <dbReference type="SAM" id="SignalP"/>
    </source>
</evidence>
<gene>
    <name evidence="4" type="ORF">AABB81_02525</name>
</gene>
<protein>
    <submittedName>
        <fullName evidence="4">Alpha/beta hydrolase-fold protein</fullName>
    </submittedName>
</protein>
<dbReference type="PANTHER" id="PTHR40841:SF2">
    <property type="entry name" value="SIDEROPHORE-DEGRADING ESTERASE (EUROFUNG)"/>
    <property type="match status" value="1"/>
</dbReference>
<dbReference type="Pfam" id="PF00756">
    <property type="entry name" value="Esterase"/>
    <property type="match status" value="1"/>
</dbReference>
<dbReference type="Proteomes" id="UP001474120">
    <property type="component" value="Unassembled WGS sequence"/>
</dbReference>
<evidence type="ECO:0000313" key="4">
    <source>
        <dbReference type="EMBL" id="MEL4454755.1"/>
    </source>
</evidence>
<evidence type="ECO:0000256" key="2">
    <source>
        <dbReference type="ARBA" id="ARBA00022801"/>
    </source>
</evidence>
<comment type="similarity">
    <text evidence="1">Belongs to the esterase D family.</text>
</comment>
<dbReference type="PANTHER" id="PTHR40841">
    <property type="entry name" value="SIDEROPHORE TRIACETYLFUSARININE C ESTERASE"/>
    <property type="match status" value="1"/>
</dbReference>
<proteinExistence type="inferred from homology"/>
<dbReference type="InterPro" id="IPR000801">
    <property type="entry name" value="Esterase-like"/>
</dbReference>
<feature type="signal peptide" evidence="3">
    <location>
        <begin position="1"/>
        <end position="23"/>
    </location>
</feature>
<accession>A0ABU9KYX1</accession>
<evidence type="ECO:0000256" key="1">
    <source>
        <dbReference type="ARBA" id="ARBA00005622"/>
    </source>
</evidence>
<name>A0ABU9KYX1_9FLAO</name>
<comment type="caution">
    <text evidence="4">The sequence shown here is derived from an EMBL/GenBank/DDBJ whole genome shotgun (WGS) entry which is preliminary data.</text>
</comment>
<sequence>MLKKIPRLLLILMLLGVHQNSWSQANFKVQIGQIDSLYSEVLQESREIYIQLPESFNPQSDVKYPVAYIIDGDVMLNALHTVHSYYSGGFIPEMILIGISNAENRTRDLTTSELSERREQVYSEENGGAEKFTQFIESELFPFVENNYPATNYRTLIGHSYGGLFTVNTLLKHPDLFANYLAIDPSMDWDDQKLLKESQEILSQKSFNGKSLFVSLGGQLHMADTDITIDNVMKDTTEFTLFARSNIELSNIVNYNKHNGLGFYWKFYPNDLHGTIPLPSIMDGLIEVFSWYQMEDINKFNDPETPKEVLYDIIKRRETKLKAHFGYAVAPYPDFLFNMSGYMSMDMGYPEKALMYFQLNTEYYPDDANTYDSLADYYEAQNDTGNALKNVLKAYELSGSDYHKKRLEQLRAR</sequence>
<keyword evidence="2 4" id="KW-0378">Hydrolase</keyword>
<dbReference type="InterPro" id="IPR052558">
    <property type="entry name" value="Siderophore_Hydrolase_D"/>
</dbReference>
<dbReference type="RefSeq" id="WP_342158385.1">
    <property type="nucleotide sequence ID" value="NZ_JBCDNA010000001.1"/>
</dbReference>
<feature type="chain" id="PRO_5046276975" evidence="3">
    <location>
        <begin position="24"/>
        <end position="413"/>
    </location>
</feature>
<dbReference type="InterPro" id="IPR029058">
    <property type="entry name" value="AB_hydrolase_fold"/>
</dbReference>
<dbReference type="InterPro" id="IPR011990">
    <property type="entry name" value="TPR-like_helical_dom_sf"/>
</dbReference>
<dbReference type="SUPFAM" id="SSF53474">
    <property type="entry name" value="alpha/beta-Hydrolases"/>
    <property type="match status" value="1"/>
</dbReference>
<dbReference type="EMBL" id="JBCDNA010000001">
    <property type="protein sequence ID" value="MEL4454755.1"/>
    <property type="molecule type" value="Genomic_DNA"/>
</dbReference>
<keyword evidence="5" id="KW-1185">Reference proteome</keyword>
<dbReference type="GO" id="GO:0016787">
    <property type="term" value="F:hydrolase activity"/>
    <property type="evidence" value="ECO:0007669"/>
    <property type="project" value="UniProtKB-KW"/>
</dbReference>
<keyword evidence="3" id="KW-0732">Signal</keyword>